<feature type="non-terminal residue" evidence="2">
    <location>
        <position position="1"/>
    </location>
</feature>
<dbReference type="InterPro" id="IPR012938">
    <property type="entry name" value="Glc/Sorbosone_DH"/>
</dbReference>
<evidence type="ECO:0000313" key="2">
    <source>
        <dbReference type="EMBL" id="SVA46247.1"/>
    </source>
</evidence>
<protein>
    <recommendedName>
        <fullName evidence="1">Glucose/Sorbosone dehydrogenase domain-containing protein</fullName>
    </recommendedName>
</protein>
<sequence length="62" mass="6823">GEKLVRLTLDGQQVAREETLIHGIGRIRDVRQGPEGIIYLAMDGDARGFDGDPTPILRLIPL</sequence>
<dbReference type="AlphaFoldDB" id="A0A381W2Y3"/>
<dbReference type="Pfam" id="PF07995">
    <property type="entry name" value="GSDH"/>
    <property type="match status" value="1"/>
</dbReference>
<organism evidence="2">
    <name type="scientific">marine metagenome</name>
    <dbReference type="NCBI Taxonomy" id="408172"/>
    <lineage>
        <taxon>unclassified sequences</taxon>
        <taxon>metagenomes</taxon>
        <taxon>ecological metagenomes</taxon>
    </lineage>
</organism>
<accession>A0A381W2Y3</accession>
<dbReference type="EMBL" id="UINC01010396">
    <property type="protein sequence ID" value="SVA46247.1"/>
    <property type="molecule type" value="Genomic_DNA"/>
</dbReference>
<dbReference type="Gene3D" id="2.120.10.30">
    <property type="entry name" value="TolB, C-terminal domain"/>
    <property type="match status" value="1"/>
</dbReference>
<proteinExistence type="predicted"/>
<name>A0A381W2Y3_9ZZZZ</name>
<feature type="domain" description="Glucose/Sorbosone dehydrogenase" evidence="1">
    <location>
        <begin position="2"/>
        <end position="45"/>
    </location>
</feature>
<evidence type="ECO:0000259" key="1">
    <source>
        <dbReference type="Pfam" id="PF07995"/>
    </source>
</evidence>
<dbReference type="InterPro" id="IPR011042">
    <property type="entry name" value="6-blade_b-propeller_TolB-like"/>
</dbReference>
<gene>
    <name evidence="2" type="ORF">METZ01_LOCUS99101</name>
</gene>
<reference evidence="2" key="1">
    <citation type="submission" date="2018-05" db="EMBL/GenBank/DDBJ databases">
        <authorList>
            <person name="Lanie J.A."/>
            <person name="Ng W.-L."/>
            <person name="Kazmierczak K.M."/>
            <person name="Andrzejewski T.M."/>
            <person name="Davidsen T.M."/>
            <person name="Wayne K.J."/>
            <person name="Tettelin H."/>
            <person name="Glass J.I."/>
            <person name="Rusch D."/>
            <person name="Podicherti R."/>
            <person name="Tsui H.-C.T."/>
            <person name="Winkler M.E."/>
        </authorList>
    </citation>
    <scope>NUCLEOTIDE SEQUENCE</scope>
</reference>